<dbReference type="GeneID" id="66106508"/>
<dbReference type="Proteomes" id="UP000812287">
    <property type="component" value="Unassembled WGS sequence"/>
</dbReference>
<organism evidence="2 3">
    <name type="scientific">Guyanagaster necrorhizus</name>
    <dbReference type="NCBI Taxonomy" id="856835"/>
    <lineage>
        <taxon>Eukaryota</taxon>
        <taxon>Fungi</taxon>
        <taxon>Dikarya</taxon>
        <taxon>Basidiomycota</taxon>
        <taxon>Agaricomycotina</taxon>
        <taxon>Agaricomycetes</taxon>
        <taxon>Agaricomycetidae</taxon>
        <taxon>Agaricales</taxon>
        <taxon>Marasmiineae</taxon>
        <taxon>Physalacriaceae</taxon>
        <taxon>Guyanagaster</taxon>
    </lineage>
</organism>
<reference evidence="2" key="1">
    <citation type="submission" date="2020-11" db="EMBL/GenBank/DDBJ databases">
        <title>Adaptations for nitrogen fixation in a non-lichenized fungal sporocarp promotes dispersal by wood-feeding termites.</title>
        <authorList>
            <consortium name="DOE Joint Genome Institute"/>
            <person name="Koch R.A."/>
            <person name="Yoon G."/>
            <person name="Arayal U."/>
            <person name="Lail K."/>
            <person name="Amirebrahimi M."/>
            <person name="Labutti K."/>
            <person name="Lipzen A."/>
            <person name="Riley R."/>
            <person name="Barry K."/>
            <person name="Henrissat B."/>
            <person name="Grigoriev I.V."/>
            <person name="Herr J.R."/>
            <person name="Aime M.C."/>
        </authorList>
    </citation>
    <scope>NUCLEOTIDE SEQUENCE</scope>
    <source>
        <strain evidence="2">MCA 3950</strain>
    </source>
</reference>
<evidence type="ECO:0000313" key="3">
    <source>
        <dbReference type="Proteomes" id="UP000812287"/>
    </source>
</evidence>
<dbReference type="AlphaFoldDB" id="A0A9P8AS42"/>
<proteinExistence type="predicted"/>
<gene>
    <name evidence="2" type="ORF">BT62DRAFT_920294</name>
</gene>
<name>A0A9P8AS42_9AGAR</name>
<feature type="compositionally biased region" description="Polar residues" evidence="1">
    <location>
        <begin position="25"/>
        <end position="57"/>
    </location>
</feature>
<feature type="compositionally biased region" description="Polar residues" evidence="1">
    <location>
        <begin position="64"/>
        <end position="74"/>
    </location>
</feature>
<comment type="caution">
    <text evidence="2">The sequence shown here is derived from an EMBL/GenBank/DDBJ whole genome shotgun (WGS) entry which is preliminary data.</text>
</comment>
<dbReference type="EMBL" id="MU250536">
    <property type="protein sequence ID" value="KAG7445581.1"/>
    <property type="molecule type" value="Genomic_DNA"/>
</dbReference>
<dbReference type="RefSeq" id="XP_043039081.1">
    <property type="nucleotide sequence ID" value="XM_043184211.1"/>
</dbReference>
<sequence length="147" mass="15824">MKGQERILNLRVLLSPVGVLPSRYINPTTSRADMDNNGSSSFGDQSSPGKDQSSGDGNQRGRGATSQDSGSSKDTSPHAGVDLVVYTSSDAQIFTPSARFFCEFFMTINKVESTPPLAGMCSMQMLALQLLILKAKTISEDSIRRTL</sequence>
<evidence type="ECO:0000256" key="1">
    <source>
        <dbReference type="SAM" id="MobiDB-lite"/>
    </source>
</evidence>
<accession>A0A9P8AS42</accession>
<protein>
    <submittedName>
        <fullName evidence="2">Uncharacterized protein</fullName>
    </submittedName>
</protein>
<feature type="region of interest" description="Disordered" evidence="1">
    <location>
        <begin position="24"/>
        <end position="79"/>
    </location>
</feature>
<evidence type="ECO:0000313" key="2">
    <source>
        <dbReference type="EMBL" id="KAG7445581.1"/>
    </source>
</evidence>
<keyword evidence="3" id="KW-1185">Reference proteome</keyword>